<dbReference type="Proteomes" id="UP001281003">
    <property type="component" value="Unassembled WGS sequence"/>
</dbReference>
<reference evidence="2" key="1">
    <citation type="journal article" date="2023" name="Mol. Phylogenet. Evol.">
        <title>Genome-scale phylogeny and comparative genomics of the fungal order Sordariales.</title>
        <authorList>
            <person name="Hensen N."/>
            <person name="Bonometti L."/>
            <person name="Westerberg I."/>
            <person name="Brannstrom I.O."/>
            <person name="Guillou S."/>
            <person name="Cros-Aarteil S."/>
            <person name="Calhoun S."/>
            <person name="Haridas S."/>
            <person name="Kuo A."/>
            <person name="Mondo S."/>
            <person name="Pangilinan J."/>
            <person name="Riley R."/>
            <person name="LaButti K."/>
            <person name="Andreopoulos B."/>
            <person name="Lipzen A."/>
            <person name="Chen C."/>
            <person name="Yan M."/>
            <person name="Daum C."/>
            <person name="Ng V."/>
            <person name="Clum A."/>
            <person name="Steindorff A."/>
            <person name="Ohm R.A."/>
            <person name="Martin F."/>
            <person name="Silar P."/>
            <person name="Natvig D.O."/>
            <person name="Lalanne C."/>
            <person name="Gautier V."/>
            <person name="Ament-Velasquez S.L."/>
            <person name="Kruys A."/>
            <person name="Hutchinson M.I."/>
            <person name="Powell A.J."/>
            <person name="Barry K."/>
            <person name="Miller A.N."/>
            <person name="Grigoriev I.V."/>
            <person name="Debuchy R."/>
            <person name="Gladieux P."/>
            <person name="Hiltunen Thoren M."/>
            <person name="Johannesson H."/>
        </authorList>
    </citation>
    <scope>NUCLEOTIDE SEQUENCE</scope>
    <source>
        <strain evidence="2">FGSC 1904</strain>
    </source>
</reference>
<proteinExistence type="predicted"/>
<comment type="caution">
    <text evidence="2">The sequence shown here is derived from an EMBL/GenBank/DDBJ whole genome shotgun (WGS) entry which is preliminary data.</text>
</comment>
<name>A0AAE0P3N4_SORBR</name>
<feature type="signal peptide" evidence="1">
    <location>
        <begin position="1"/>
        <end position="23"/>
    </location>
</feature>
<accession>A0AAE0P3N4</accession>
<evidence type="ECO:0000313" key="2">
    <source>
        <dbReference type="EMBL" id="KAK3392400.1"/>
    </source>
</evidence>
<keyword evidence="3" id="KW-1185">Reference proteome</keyword>
<sequence length="72" mass="7315">MRLTTALTLLFATVALAAPAAEANPEAAVAASKAELEARGSCPAGCACDKGRCNCATCNPVGCTWYYNGQTC</sequence>
<reference evidence="2" key="2">
    <citation type="submission" date="2023-07" db="EMBL/GenBank/DDBJ databases">
        <authorList>
            <consortium name="Lawrence Berkeley National Laboratory"/>
            <person name="Haridas S."/>
            <person name="Hensen N."/>
            <person name="Bonometti L."/>
            <person name="Westerberg I."/>
            <person name="Brannstrom I.O."/>
            <person name="Guillou S."/>
            <person name="Cros-Aarteil S."/>
            <person name="Calhoun S."/>
            <person name="Kuo A."/>
            <person name="Mondo S."/>
            <person name="Pangilinan J."/>
            <person name="Riley R."/>
            <person name="LaButti K."/>
            <person name="Andreopoulos B."/>
            <person name="Lipzen A."/>
            <person name="Chen C."/>
            <person name="Yanf M."/>
            <person name="Daum C."/>
            <person name="Ng V."/>
            <person name="Clum A."/>
            <person name="Steindorff A."/>
            <person name="Ohm R."/>
            <person name="Martin F."/>
            <person name="Silar P."/>
            <person name="Natvig D."/>
            <person name="Lalanne C."/>
            <person name="Gautier V."/>
            <person name="Ament-velasquez S.L."/>
            <person name="Kruys A."/>
            <person name="Hutchinson M.I."/>
            <person name="Powell A.J."/>
            <person name="Barry K."/>
            <person name="Miller A.N."/>
            <person name="Grigoriev I.V."/>
            <person name="Debuchy R."/>
            <person name="Gladieux P."/>
            <person name="Thoren M.H."/>
            <person name="Johannesson H."/>
        </authorList>
    </citation>
    <scope>NUCLEOTIDE SEQUENCE</scope>
    <source>
        <strain evidence="2">FGSC 1904</strain>
    </source>
</reference>
<protein>
    <submittedName>
        <fullName evidence="2">Uncharacterized protein</fullName>
    </submittedName>
</protein>
<keyword evidence="1" id="KW-0732">Signal</keyword>
<evidence type="ECO:0000313" key="3">
    <source>
        <dbReference type="Proteomes" id="UP001281003"/>
    </source>
</evidence>
<feature type="chain" id="PRO_5041999384" evidence="1">
    <location>
        <begin position="24"/>
        <end position="72"/>
    </location>
</feature>
<organism evidence="2 3">
    <name type="scientific">Sordaria brevicollis</name>
    <dbReference type="NCBI Taxonomy" id="83679"/>
    <lineage>
        <taxon>Eukaryota</taxon>
        <taxon>Fungi</taxon>
        <taxon>Dikarya</taxon>
        <taxon>Ascomycota</taxon>
        <taxon>Pezizomycotina</taxon>
        <taxon>Sordariomycetes</taxon>
        <taxon>Sordariomycetidae</taxon>
        <taxon>Sordariales</taxon>
        <taxon>Sordariaceae</taxon>
        <taxon>Sordaria</taxon>
    </lineage>
</organism>
<gene>
    <name evidence="2" type="ORF">B0T20DRAFT_509847</name>
</gene>
<dbReference type="AlphaFoldDB" id="A0AAE0P3N4"/>
<dbReference type="EMBL" id="JAUTDP010000011">
    <property type="protein sequence ID" value="KAK3392400.1"/>
    <property type="molecule type" value="Genomic_DNA"/>
</dbReference>
<evidence type="ECO:0000256" key="1">
    <source>
        <dbReference type="SAM" id="SignalP"/>
    </source>
</evidence>